<dbReference type="Pfam" id="PF12728">
    <property type="entry name" value="HTH_17"/>
    <property type="match status" value="1"/>
</dbReference>
<accession>A0ABW1AWS0</accession>
<dbReference type="Proteomes" id="UP001595974">
    <property type="component" value="Unassembled WGS sequence"/>
</dbReference>
<proteinExistence type="predicted"/>
<dbReference type="InterPro" id="IPR009061">
    <property type="entry name" value="DNA-bd_dom_put_sf"/>
</dbReference>
<dbReference type="SUPFAM" id="SSF46955">
    <property type="entry name" value="Putative DNA-binding domain"/>
    <property type="match status" value="1"/>
</dbReference>
<sequence>MAESESWLSLEETAIYLGMGKTALYALAREGRIPAKKIGKKWLFEKDGLDQWARSARPLQL</sequence>
<comment type="caution">
    <text evidence="2">The sequence shown here is derived from an EMBL/GenBank/DDBJ whole genome shotgun (WGS) entry which is preliminary data.</text>
</comment>
<keyword evidence="3" id="KW-1185">Reference proteome</keyword>
<evidence type="ECO:0000313" key="3">
    <source>
        <dbReference type="Proteomes" id="UP001595974"/>
    </source>
</evidence>
<gene>
    <name evidence="2" type="ORF">ACFPTN_18640</name>
</gene>
<protein>
    <submittedName>
        <fullName evidence="2">Helix-turn-helix domain-containing protein</fullName>
    </submittedName>
</protein>
<dbReference type="RefSeq" id="WP_096452417.1">
    <property type="nucleotide sequence ID" value="NZ_JBHSOG010000094.1"/>
</dbReference>
<dbReference type="EMBL" id="JBHSOG010000094">
    <property type="protein sequence ID" value="MFC5771401.1"/>
    <property type="molecule type" value="Genomic_DNA"/>
</dbReference>
<dbReference type="InterPro" id="IPR010093">
    <property type="entry name" value="SinI_DNA-bd"/>
</dbReference>
<dbReference type="InterPro" id="IPR041657">
    <property type="entry name" value="HTH_17"/>
</dbReference>
<evidence type="ECO:0000313" key="2">
    <source>
        <dbReference type="EMBL" id="MFC5771401.1"/>
    </source>
</evidence>
<reference evidence="3" key="1">
    <citation type="journal article" date="2019" name="Int. J. Syst. Evol. Microbiol.">
        <title>The Global Catalogue of Microorganisms (GCM) 10K type strain sequencing project: providing services to taxonomists for standard genome sequencing and annotation.</title>
        <authorList>
            <consortium name="The Broad Institute Genomics Platform"/>
            <consortium name="The Broad Institute Genome Sequencing Center for Infectious Disease"/>
            <person name="Wu L."/>
            <person name="Ma J."/>
        </authorList>
    </citation>
    <scope>NUCLEOTIDE SEQUENCE [LARGE SCALE GENOMIC DNA]</scope>
    <source>
        <strain evidence="3">SHR3</strain>
    </source>
</reference>
<name>A0ABW1AWS0_9RHOO</name>
<dbReference type="NCBIfam" id="TIGR01764">
    <property type="entry name" value="excise"/>
    <property type="match status" value="1"/>
</dbReference>
<organism evidence="2 3">
    <name type="scientific">Thauera sinica</name>
    <dbReference type="NCBI Taxonomy" id="2665146"/>
    <lineage>
        <taxon>Bacteria</taxon>
        <taxon>Pseudomonadati</taxon>
        <taxon>Pseudomonadota</taxon>
        <taxon>Betaproteobacteria</taxon>
        <taxon>Rhodocyclales</taxon>
        <taxon>Zoogloeaceae</taxon>
        <taxon>Thauera</taxon>
    </lineage>
</organism>
<feature type="domain" description="Helix-turn-helix" evidence="1">
    <location>
        <begin position="7"/>
        <end position="56"/>
    </location>
</feature>
<evidence type="ECO:0000259" key="1">
    <source>
        <dbReference type="Pfam" id="PF12728"/>
    </source>
</evidence>